<evidence type="ECO:0000256" key="3">
    <source>
        <dbReference type="ARBA" id="ARBA00022679"/>
    </source>
</evidence>
<evidence type="ECO:0000256" key="7">
    <source>
        <dbReference type="ARBA" id="ARBA00047899"/>
    </source>
</evidence>
<comment type="caution">
    <text evidence="13">The sequence shown here is derived from an EMBL/GenBank/DDBJ whole genome shotgun (WGS) entry which is preliminary data.</text>
</comment>
<dbReference type="EMBL" id="JBBNAF010000006">
    <property type="protein sequence ID" value="KAK9134542.1"/>
    <property type="molecule type" value="Genomic_DNA"/>
</dbReference>
<dbReference type="PANTHER" id="PTHR13902">
    <property type="entry name" value="SERINE/THREONINE-PROTEIN KINASE WNK WITH NO LYSINE -RELATED"/>
    <property type="match status" value="1"/>
</dbReference>
<proteinExistence type="predicted"/>
<dbReference type="SMART" id="SM00220">
    <property type="entry name" value="S_TKc"/>
    <property type="match status" value="1"/>
</dbReference>
<feature type="region of interest" description="Disordered" evidence="10">
    <location>
        <begin position="491"/>
        <end position="510"/>
    </location>
</feature>
<evidence type="ECO:0000256" key="1">
    <source>
        <dbReference type="ARBA" id="ARBA00012513"/>
    </source>
</evidence>
<evidence type="ECO:0000256" key="10">
    <source>
        <dbReference type="SAM" id="MobiDB-lite"/>
    </source>
</evidence>
<dbReference type="FunFam" id="3.30.200.20:FF:000075">
    <property type="entry name" value="Probable serine/threonine-protein kinase WNK1"/>
    <property type="match status" value="1"/>
</dbReference>
<evidence type="ECO:0000256" key="2">
    <source>
        <dbReference type="ARBA" id="ARBA00022527"/>
    </source>
</evidence>
<evidence type="ECO:0000256" key="11">
    <source>
        <dbReference type="SAM" id="Phobius"/>
    </source>
</evidence>
<sequence>MNEANENDEQIHVFVSFEKEKKDRVFVAAAVLSFAVGGVGGIMGLDGCESAEGVPAIRSRLTPMLLRRIRAVDTFAYKAFDEVDGIEVAWNQIKIDEVLRSPDDLDRLYAEVHLLKTLKHKNIIRLYNSWVDEEKKTVNMITELFTSGSLRQYRKKHKRVDMKAVKGWARQILVGLHYLHSHNPPIIHRDLKCDNIFINGNHGEVKIGDLGLATVMQHSHAQSVTGTPEFMAPELYDEDYNELVDIYAFGMCILEMVTLEYPYNECKNTAQIYKKVSSGIKPASLSKVKDEGVKLFIEKCLVQAAQRPQARELLKDPFLQVDGSAGNHRSTVPVFPKVGSVGDCSVISEGLTPKKKSAISLEVDATNHGVLPVVTFVKKPVDSGANSLIVEVQRSSKGTDFWWKGERNDDNTVSLALRIGYETGKARNIQFLFYLDNDKSILVAREMVENLELENQNVTFLAELIDLLLINLIPGWKPCVAINHLVAPTNGQRPRDNIKNSQLPEDSHRSTESFSSFCNIFEATTEGLSNLSLSGHPSSVEGSTYESPNYVRVDNVMHTAGSGFHDTTTTKDQGSMSLVYAISTDYKLCPRPSFICGAHSGDLGCAGYDIKEQVRNNLCGVVDMVGCLSDKATGIDVSSSGEGFSSSPIDVSLVLADQDENEELKMELEAIELQYQQAVKDIVMRKHEAVMAAKKRLSLKKTVPVF</sequence>
<dbReference type="GO" id="GO:0005524">
    <property type="term" value="F:ATP binding"/>
    <property type="evidence" value="ECO:0007669"/>
    <property type="project" value="UniProtKB-KW"/>
</dbReference>
<dbReference type="InterPro" id="IPR000719">
    <property type="entry name" value="Prot_kinase_dom"/>
</dbReference>
<accession>A0AAP0P842</accession>
<dbReference type="Gene3D" id="1.10.510.10">
    <property type="entry name" value="Transferase(Phosphotransferase) domain 1"/>
    <property type="match status" value="1"/>
</dbReference>
<dbReference type="AlphaFoldDB" id="A0AAP0P842"/>
<dbReference type="PROSITE" id="PS50011">
    <property type="entry name" value="PROTEIN_KINASE_DOM"/>
    <property type="match status" value="1"/>
</dbReference>
<dbReference type="InterPro" id="IPR011009">
    <property type="entry name" value="Kinase-like_dom_sf"/>
</dbReference>
<evidence type="ECO:0000313" key="13">
    <source>
        <dbReference type="EMBL" id="KAK9134542.1"/>
    </source>
</evidence>
<dbReference type="PROSITE" id="PS00108">
    <property type="entry name" value="PROTEIN_KINASE_ST"/>
    <property type="match status" value="1"/>
</dbReference>
<keyword evidence="14" id="KW-1185">Reference proteome</keyword>
<keyword evidence="11" id="KW-0812">Transmembrane</keyword>
<keyword evidence="9" id="KW-0175">Coiled coil</keyword>
<dbReference type="InterPro" id="IPR050588">
    <property type="entry name" value="WNK_Ser-Thr_kinase"/>
</dbReference>
<feature type="coiled-coil region" evidence="9">
    <location>
        <begin position="654"/>
        <end position="681"/>
    </location>
</feature>
<keyword evidence="2" id="KW-0723">Serine/threonine-protein kinase</keyword>
<keyword evidence="4" id="KW-0547">Nucleotide-binding</keyword>
<reference evidence="13 14" key="1">
    <citation type="submission" date="2024-01" db="EMBL/GenBank/DDBJ databases">
        <title>Genome assemblies of Stephania.</title>
        <authorList>
            <person name="Yang L."/>
        </authorList>
    </citation>
    <scope>NUCLEOTIDE SEQUENCE [LARGE SCALE GENOMIC DNA]</scope>
    <source>
        <strain evidence="13">YNDBR</strain>
        <tissue evidence="13">Leaf</tissue>
    </source>
</reference>
<keyword evidence="11" id="KW-0472">Membrane</keyword>
<keyword evidence="11" id="KW-1133">Transmembrane helix</keyword>
<comment type="catalytic activity">
    <reaction evidence="7">
        <text>L-threonyl-[protein] + ATP = O-phospho-L-threonyl-[protein] + ADP + H(+)</text>
        <dbReference type="Rhea" id="RHEA:46608"/>
        <dbReference type="Rhea" id="RHEA-COMP:11060"/>
        <dbReference type="Rhea" id="RHEA-COMP:11605"/>
        <dbReference type="ChEBI" id="CHEBI:15378"/>
        <dbReference type="ChEBI" id="CHEBI:30013"/>
        <dbReference type="ChEBI" id="CHEBI:30616"/>
        <dbReference type="ChEBI" id="CHEBI:61977"/>
        <dbReference type="ChEBI" id="CHEBI:456216"/>
        <dbReference type="EC" id="2.7.11.1"/>
    </reaction>
</comment>
<dbReference type="CDD" id="cd13983">
    <property type="entry name" value="STKc_WNK"/>
    <property type="match status" value="1"/>
</dbReference>
<dbReference type="FunFam" id="1.10.510.10:FF:000046">
    <property type="entry name" value="probable serine/threonine-protein kinase WNK9"/>
    <property type="match status" value="1"/>
</dbReference>
<dbReference type="EC" id="2.7.11.1" evidence="1"/>
<protein>
    <recommendedName>
        <fullName evidence="1">non-specific serine/threonine protein kinase</fullName>
        <ecNumber evidence="1">2.7.11.1</ecNumber>
    </recommendedName>
</protein>
<gene>
    <name evidence="13" type="ORF">Syun_013872</name>
</gene>
<feature type="transmembrane region" description="Helical" evidence="11">
    <location>
        <begin position="25"/>
        <end position="45"/>
    </location>
</feature>
<evidence type="ECO:0000313" key="14">
    <source>
        <dbReference type="Proteomes" id="UP001420932"/>
    </source>
</evidence>
<organism evidence="13 14">
    <name type="scientific">Stephania yunnanensis</name>
    <dbReference type="NCBI Taxonomy" id="152371"/>
    <lineage>
        <taxon>Eukaryota</taxon>
        <taxon>Viridiplantae</taxon>
        <taxon>Streptophyta</taxon>
        <taxon>Embryophyta</taxon>
        <taxon>Tracheophyta</taxon>
        <taxon>Spermatophyta</taxon>
        <taxon>Magnoliopsida</taxon>
        <taxon>Ranunculales</taxon>
        <taxon>Menispermaceae</taxon>
        <taxon>Menispermoideae</taxon>
        <taxon>Cissampelideae</taxon>
        <taxon>Stephania</taxon>
    </lineage>
</organism>
<dbReference type="Pfam" id="PF00069">
    <property type="entry name" value="Pkinase"/>
    <property type="match status" value="1"/>
</dbReference>
<dbReference type="GO" id="GO:0004674">
    <property type="term" value="F:protein serine/threonine kinase activity"/>
    <property type="evidence" value="ECO:0007669"/>
    <property type="project" value="UniProtKB-KW"/>
</dbReference>
<evidence type="ECO:0000256" key="8">
    <source>
        <dbReference type="ARBA" id="ARBA00048679"/>
    </source>
</evidence>
<evidence type="ECO:0000256" key="5">
    <source>
        <dbReference type="ARBA" id="ARBA00022777"/>
    </source>
</evidence>
<keyword evidence="3" id="KW-0808">Transferase</keyword>
<feature type="domain" description="Protein kinase" evidence="12">
    <location>
        <begin position="28"/>
        <end position="319"/>
    </location>
</feature>
<dbReference type="SUPFAM" id="SSF56112">
    <property type="entry name" value="Protein kinase-like (PK-like)"/>
    <property type="match status" value="1"/>
</dbReference>
<keyword evidence="5" id="KW-0418">Kinase</keyword>
<name>A0AAP0P842_9MAGN</name>
<comment type="catalytic activity">
    <reaction evidence="8">
        <text>L-seryl-[protein] + ATP = O-phospho-L-seryl-[protein] + ADP + H(+)</text>
        <dbReference type="Rhea" id="RHEA:17989"/>
        <dbReference type="Rhea" id="RHEA-COMP:9863"/>
        <dbReference type="Rhea" id="RHEA-COMP:11604"/>
        <dbReference type="ChEBI" id="CHEBI:15378"/>
        <dbReference type="ChEBI" id="CHEBI:29999"/>
        <dbReference type="ChEBI" id="CHEBI:30616"/>
        <dbReference type="ChEBI" id="CHEBI:83421"/>
        <dbReference type="ChEBI" id="CHEBI:456216"/>
        <dbReference type="EC" id="2.7.11.1"/>
    </reaction>
</comment>
<dbReference type="Proteomes" id="UP001420932">
    <property type="component" value="Unassembled WGS sequence"/>
</dbReference>
<dbReference type="InterPro" id="IPR008271">
    <property type="entry name" value="Ser/Thr_kinase_AS"/>
</dbReference>
<evidence type="ECO:0000259" key="12">
    <source>
        <dbReference type="PROSITE" id="PS50011"/>
    </source>
</evidence>
<dbReference type="Gene3D" id="3.30.200.20">
    <property type="entry name" value="Phosphorylase Kinase, domain 1"/>
    <property type="match status" value="1"/>
</dbReference>
<keyword evidence="6" id="KW-0067">ATP-binding</keyword>
<evidence type="ECO:0000256" key="6">
    <source>
        <dbReference type="ARBA" id="ARBA00022840"/>
    </source>
</evidence>
<evidence type="ECO:0000256" key="4">
    <source>
        <dbReference type="ARBA" id="ARBA00022741"/>
    </source>
</evidence>
<evidence type="ECO:0000256" key="9">
    <source>
        <dbReference type="SAM" id="Coils"/>
    </source>
</evidence>